<reference evidence="2 3" key="1">
    <citation type="submission" date="2018-09" db="EMBL/GenBank/DDBJ databases">
        <title>Sphingomonas peninsula sp. nov., isolated from fildes peninsula, Antarctic soil.</title>
        <authorList>
            <person name="Yingchao G."/>
        </authorList>
    </citation>
    <scope>NUCLEOTIDE SEQUENCE [LARGE SCALE GENOMIC DNA]</scope>
    <source>
        <strain evidence="2 3">YZ-8</strain>
    </source>
</reference>
<keyword evidence="1" id="KW-0472">Membrane</keyword>
<organism evidence="2 3">
    <name type="scientific">Sphingomonas paeninsulae</name>
    <dbReference type="NCBI Taxonomy" id="2319844"/>
    <lineage>
        <taxon>Bacteria</taxon>
        <taxon>Pseudomonadati</taxon>
        <taxon>Pseudomonadota</taxon>
        <taxon>Alphaproteobacteria</taxon>
        <taxon>Sphingomonadales</taxon>
        <taxon>Sphingomonadaceae</taxon>
        <taxon>Sphingomonas</taxon>
    </lineage>
</organism>
<sequence length="85" mass="8906">METVKRLFREWFTGKGNESFEIMRALTALCVLVMLVYIGVHLVLNKTFDPLASAGGLGALLFGGGAATAIKDGTKIGGTTTGEDG</sequence>
<dbReference type="KEGG" id="spha:D3Y57_07105"/>
<evidence type="ECO:0000313" key="3">
    <source>
        <dbReference type="Proteomes" id="UP000276254"/>
    </source>
</evidence>
<keyword evidence="1" id="KW-0812">Transmembrane</keyword>
<evidence type="ECO:0000256" key="1">
    <source>
        <dbReference type="SAM" id="Phobius"/>
    </source>
</evidence>
<protein>
    <submittedName>
        <fullName evidence="2">Uncharacterized protein</fullName>
    </submittedName>
</protein>
<proteinExistence type="predicted"/>
<accession>A0A494TJ03</accession>
<name>A0A494TJ03_SPHPE</name>
<dbReference type="AlphaFoldDB" id="A0A494TJ03"/>
<keyword evidence="1" id="KW-1133">Transmembrane helix</keyword>
<keyword evidence="3" id="KW-1185">Reference proteome</keyword>
<gene>
    <name evidence="2" type="ORF">D3Y57_07105</name>
</gene>
<dbReference type="Proteomes" id="UP000276254">
    <property type="component" value="Chromosome"/>
</dbReference>
<evidence type="ECO:0000313" key="2">
    <source>
        <dbReference type="EMBL" id="AYJ85786.1"/>
    </source>
</evidence>
<feature type="transmembrane region" description="Helical" evidence="1">
    <location>
        <begin position="21"/>
        <end position="44"/>
    </location>
</feature>
<feature type="transmembrane region" description="Helical" evidence="1">
    <location>
        <begin position="50"/>
        <end position="70"/>
    </location>
</feature>
<dbReference type="EMBL" id="CP032829">
    <property type="protein sequence ID" value="AYJ85786.1"/>
    <property type="molecule type" value="Genomic_DNA"/>
</dbReference>